<dbReference type="InterPro" id="IPR023614">
    <property type="entry name" value="Porin_dom_sf"/>
</dbReference>
<evidence type="ECO:0000256" key="10">
    <source>
        <dbReference type="ARBA" id="ARBA00023237"/>
    </source>
</evidence>
<keyword evidence="4" id="KW-1134">Transmembrane beta strand</keyword>
<dbReference type="PANTHER" id="PTHR34501">
    <property type="entry name" value="PROTEIN YDDL-RELATED"/>
    <property type="match status" value="1"/>
</dbReference>
<evidence type="ECO:0000256" key="7">
    <source>
        <dbReference type="ARBA" id="ARBA00023065"/>
    </source>
</evidence>
<evidence type="ECO:0000256" key="6">
    <source>
        <dbReference type="ARBA" id="ARBA00022729"/>
    </source>
</evidence>
<evidence type="ECO:0000313" key="14">
    <source>
        <dbReference type="Proteomes" id="UP001142810"/>
    </source>
</evidence>
<evidence type="ECO:0000256" key="2">
    <source>
        <dbReference type="ARBA" id="ARBA00011233"/>
    </source>
</evidence>
<sequence length="302" mass="33140">MRLIKPLSFAVLSALGISSVAADPLTVYGKVNVSGQMADEGEGSFTELKSNASRVGIEGDYKLTENLEAVYLLEWQVDVTDASDSDNLKSRNQYVGLKGEFGTVLVGRKDTVLKDLSKPVDLFNDYEADLKGLWKGENRMSDSVTYISPTISGFTGAITYIAEDEVNGTDAVSAALSFGDKKLKKTNLYAAIAIDSEVKGYDAQRAIVLAKFEEWTVGGILHHQEAVVDGKSENGFTLSTSYSFNDWKFKAQHQTLEDDSSTSIGADYKLGKNTKAFVWYTDRALDNSEDKNWLAVGMEHKF</sequence>
<organism evidence="13 14">
    <name type="scientific">Alteromonas aquimaris</name>
    <dbReference type="NCBI Taxonomy" id="2998417"/>
    <lineage>
        <taxon>Bacteria</taxon>
        <taxon>Pseudomonadati</taxon>
        <taxon>Pseudomonadota</taxon>
        <taxon>Gammaproteobacteria</taxon>
        <taxon>Alteromonadales</taxon>
        <taxon>Alteromonadaceae</taxon>
        <taxon>Alteromonas/Salinimonas group</taxon>
        <taxon>Alteromonas</taxon>
    </lineage>
</organism>
<evidence type="ECO:0000313" key="13">
    <source>
        <dbReference type="EMBL" id="MCW8109518.1"/>
    </source>
</evidence>
<dbReference type="PANTHER" id="PTHR34501:SF9">
    <property type="entry name" value="MAJOR OUTER MEMBRANE PROTEIN P.IA"/>
    <property type="match status" value="1"/>
</dbReference>
<reference evidence="13" key="1">
    <citation type="submission" date="2022-11" db="EMBL/GenBank/DDBJ databases">
        <title>Alteromonas sp. nov., isolated from sea water of the Qingdao.</title>
        <authorList>
            <person name="Wang Q."/>
        </authorList>
    </citation>
    <scope>NUCLEOTIDE SEQUENCE</scope>
    <source>
        <strain evidence="13">ASW11-7</strain>
    </source>
</reference>
<name>A0ABT3P9T7_9ALTE</name>
<dbReference type="InterPro" id="IPR002299">
    <property type="entry name" value="Porin_Neis"/>
</dbReference>
<dbReference type="InterPro" id="IPR033900">
    <property type="entry name" value="Gram_neg_porin_domain"/>
</dbReference>
<comment type="subunit">
    <text evidence="2">Homotrimer.</text>
</comment>
<dbReference type="InterPro" id="IPR001702">
    <property type="entry name" value="Porin_Gram-ve"/>
</dbReference>
<gene>
    <name evidence="13" type="ORF">OPS25_13490</name>
</gene>
<keyword evidence="6 11" id="KW-0732">Signal</keyword>
<evidence type="ECO:0000256" key="3">
    <source>
        <dbReference type="ARBA" id="ARBA00022448"/>
    </source>
</evidence>
<feature type="signal peptide" evidence="11">
    <location>
        <begin position="1"/>
        <end position="22"/>
    </location>
</feature>
<evidence type="ECO:0000256" key="5">
    <source>
        <dbReference type="ARBA" id="ARBA00022692"/>
    </source>
</evidence>
<feature type="domain" description="Porin" evidence="12">
    <location>
        <begin position="10"/>
        <end position="282"/>
    </location>
</feature>
<keyword evidence="9" id="KW-0472">Membrane</keyword>
<comment type="caution">
    <text evidence="13">The sequence shown here is derived from an EMBL/GenBank/DDBJ whole genome shotgun (WGS) entry which is preliminary data.</text>
</comment>
<dbReference type="Proteomes" id="UP001142810">
    <property type="component" value="Unassembled WGS sequence"/>
</dbReference>
<keyword evidence="10" id="KW-0998">Cell outer membrane</keyword>
<evidence type="ECO:0000256" key="11">
    <source>
        <dbReference type="SAM" id="SignalP"/>
    </source>
</evidence>
<comment type="subcellular location">
    <subcellularLocation>
        <location evidence="1">Cell outer membrane</location>
        <topology evidence="1">Multi-pass membrane protein</topology>
    </subcellularLocation>
</comment>
<evidence type="ECO:0000256" key="9">
    <source>
        <dbReference type="ARBA" id="ARBA00023136"/>
    </source>
</evidence>
<dbReference type="PRINTS" id="PR00182">
    <property type="entry name" value="ECOLNEIPORIN"/>
</dbReference>
<dbReference type="Gene3D" id="2.40.160.10">
    <property type="entry name" value="Porin"/>
    <property type="match status" value="1"/>
</dbReference>
<dbReference type="Pfam" id="PF13609">
    <property type="entry name" value="Porin_4"/>
    <property type="match status" value="1"/>
</dbReference>
<keyword evidence="5" id="KW-0812">Transmembrane</keyword>
<evidence type="ECO:0000256" key="1">
    <source>
        <dbReference type="ARBA" id="ARBA00004571"/>
    </source>
</evidence>
<accession>A0ABT3P9T7</accession>
<protein>
    <submittedName>
        <fullName evidence="13">Porin</fullName>
    </submittedName>
</protein>
<dbReference type="EMBL" id="JAPFRD010000011">
    <property type="protein sequence ID" value="MCW8109518.1"/>
    <property type="molecule type" value="Genomic_DNA"/>
</dbReference>
<keyword evidence="8" id="KW-0626">Porin</keyword>
<feature type="chain" id="PRO_5046154046" evidence="11">
    <location>
        <begin position="23"/>
        <end position="302"/>
    </location>
</feature>
<keyword evidence="7" id="KW-0406">Ion transport</keyword>
<dbReference type="CDD" id="cd00342">
    <property type="entry name" value="gram_neg_porins"/>
    <property type="match status" value="1"/>
</dbReference>
<evidence type="ECO:0000259" key="12">
    <source>
        <dbReference type="Pfam" id="PF13609"/>
    </source>
</evidence>
<proteinExistence type="predicted"/>
<dbReference type="RefSeq" id="WP_265618303.1">
    <property type="nucleotide sequence ID" value="NZ_JAPFRD010000011.1"/>
</dbReference>
<keyword evidence="14" id="KW-1185">Reference proteome</keyword>
<keyword evidence="3" id="KW-0813">Transport</keyword>
<evidence type="ECO:0000256" key="8">
    <source>
        <dbReference type="ARBA" id="ARBA00023114"/>
    </source>
</evidence>
<dbReference type="InterPro" id="IPR050298">
    <property type="entry name" value="Gram-neg_bact_OMP"/>
</dbReference>
<dbReference type="SUPFAM" id="SSF56935">
    <property type="entry name" value="Porins"/>
    <property type="match status" value="1"/>
</dbReference>
<dbReference type="PRINTS" id="PR00184">
    <property type="entry name" value="NEISSPPORIN"/>
</dbReference>
<evidence type="ECO:0000256" key="4">
    <source>
        <dbReference type="ARBA" id="ARBA00022452"/>
    </source>
</evidence>